<evidence type="ECO:0000313" key="1">
    <source>
        <dbReference type="EMBL" id="MBB5330281.1"/>
    </source>
</evidence>
<sequence length="77" mass="8397">MTLSPEAYQLMHIRDSGQHGGIACSPIQAAMLHVNEKERAWVDAMSTPHPLATMTEAIQLQGNHLNVTKKIYALASA</sequence>
<reference evidence="1 2" key="1">
    <citation type="submission" date="2020-08" db="EMBL/GenBank/DDBJ databases">
        <title>Genomic Encyclopedia of Type Strains, Phase IV (KMG-V): Genome sequencing to study the core and pangenomes of soil and plant-associated prokaryotes.</title>
        <authorList>
            <person name="Whitman W."/>
        </authorList>
    </citation>
    <scope>NUCLEOTIDE SEQUENCE [LARGE SCALE GENOMIC DNA]</scope>
    <source>
        <strain evidence="1 2">X5P2</strain>
    </source>
</reference>
<proteinExistence type="predicted"/>
<protein>
    <submittedName>
        <fullName evidence="1">Uncharacterized protein</fullName>
    </submittedName>
</protein>
<dbReference type="Proteomes" id="UP000535182">
    <property type="component" value="Unassembled WGS sequence"/>
</dbReference>
<name>A0A9X0QH59_9BACT</name>
<gene>
    <name evidence="1" type="ORF">HDF14_003914</name>
</gene>
<dbReference type="AlphaFoldDB" id="A0A9X0QH59"/>
<accession>A0A9X0QH59</accession>
<keyword evidence="2" id="KW-1185">Reference proteome</keyword>
<evidence type="ECO:0000313" key="2">
    <source>
        <dbReference type="Proteomes" id="UP000535182"/>
    </source>
</evidence>
<comment type="caution">
    <text evidence="1">The sequence shown here is derived from an EMBL/GenBank/DDBJ whole genome shotgun (WGS) entry which is preliminary data.</text>
</comment>
<organism evidence="1 2">
    <name type="scientific">Tunturiibacter gelidiferens</name>
    <dbReference type="NCBI Taxonomy" id="3069689"/>
    <lineage>
        <taxon>Bacteria</taxon>
        <taxon>Pseudomonadati</taxon>
        <taxon>Acidobacteriota</taxon>
        <taxon>Terriglobia</taxon>
        <taxon>Terriglobales</taxon>
        <taxon>Acidobacteriaceae</taxon>
        <taxon>Tunturiibacter</taxon>
    </lineage>
</organism>
<dbReference type="RefSeq" id="WP_183979567.1">
    <property type="nucleotide sequence ID" value="NZ_JACHEB010000009.1"/>
</dbReference>
<dbReference type="EMBL" id="JACHEB010000009">
    <property type="protein sequence ID" value="MBB5330281.1"/>
    <property type="molecule type" value="Genomic_DNA"/>
</dbReference>